<dbReference type="EMBL" id="LYPA01000064">
    <property type="protein sequence ID" value="OBR65090.1"/>
    <property type="molecule type" value="Genomic_DNA"/>
</dbReference>
<keyword evidence="3" id="KW-1185">Reference proteome</keyword>
<proteinExistence type="predicted"/>
<accession>A0A1A5YI68</accession>
<name>A0A1A5YI68_9BACL</name>
<evidence type="ECO:0000256" key="1">
    <source>
        <dbReference type="SAM" id="Phobius"/>
    </source>
</evidence>
<keyword evidence="1" id="KW-0812">Transmembrane</keyword>
<dbReference type="RefSeq" id="WP_068684419.1">
    <property type="nucleotide sequence ID" value="NZ_LYPA01000064.1"/>
</dbReference>
<gene>
    <name evidence="2" type="ORF">A7K91_05910</name>
</gene>
<evidence type="ECO:0008006" key="4">
    <source>
        <dbReference type="Google" id="ProtNLM"/>
    </source>
</evidence>
<feature type="transmembrane region" description="Helical" evidence="1">
    <location>
        <begin position="56"/>
        <end position="75"/>
    </location>
</feature>
<comment type="caution">
    <text evidence="2">The sequence shown here is derived from an EMBL/GenBank/DDBJ whole genome shotgun (WGS) entry which is preliminary data.</text>
</comment>
<organism evidence="2 3">
    <name type="scientific">Paenibacillus oryzae</name>
    <dbReference type="NCBI Taxonomy" id="1844972"/>
    <lineage>
        <taxon>Bacteria</taxon>
        <taxon>Bacillati</taxon>
        <taxon>Bacillota</taxon>
        <taxon>Bacilli</taxon>
        <taxon>Bacillales</taxon>
        <taxon>Paenibacillaceae</taxon>
        <taxon>Paenibacillus</taxon>
    </lineage>
</organism>
<dbReference type="NCBIfam" id="NF041635">
    <property type="entry name" value="STM3941_fam"/>
    <property type="match status" value="1"/>
</dbReference>
<dbReference type="AlphaFoldDB" id="A0A1A5YI68"/>
<dbReference type="Proteomes" id="UP000092024">
    <property type="component" value="Unassembled WGS sequence"/>
</dbReference>
<keyword evidence="1" id="KW-1133">Transmembrane helix</keyword>
<reference evidence="2 3" key="1">
    <citation type="submission" date="2016-05" db="EMBL/GenBank/DDBJ databases">
        <title>Paenibacillus oryzae. sp. nov., isolated from the rice root.</title>
        <authorList>
            <person name="Zhang J."/>
            <person name="Zhang X."/>
        </authorList>
    </citation>
    <scope>NUCLEOTIDE SEQUENCE [LARGE SCALE GENOMIC DNA]</scope>
    <source>
        <strain evidence="2 3">1DrF-4</strain>
    </source>
</reference>
<feature type="transmembrane region" description="Helical" evidence="1">
    <location>
        <begin position="30"/>
        <end position="50"/>
    </location>
</feature>
<dbReference type="InterPro" id="IPR048136">
    <property type="entry name" value="STM3941-like"/>
</dbReference>
<keyword evidence="1" id="KW-0472">Membrane</keyword>
<dbReference type="OrthoDB" id="4764283at2"/>
<dbReference type="STRING" id="1844972.A7K91_05910"/>
<sequence length="186" mass="21262">MIEHKQSNGKTNNVQQQPFSYAEYPDKKRMALFSLGSFAFVAIGIWMILSGGWIEGIIGVISILFFGAAFVFFLARLLGRKPSLFINEEGIIDDSSYVSAGTIAWDEIEDIGITEYSGQRWISIKLRDPQAFLQKQPRFKRWLMNLNNTLVDAPIHISQEMLSVPLGRFYEMMVDKWKRSGGIWKS</sequence>
<protein>
    <recommendedName>
        <fullName evidence="4">DUF5673 domain-containing protein</fullName>
    </recommendedName>
</protein>
<evidence type="ECO:0000313" key="2">
    <source>
        <dbReference type="EMBL" id="OBR65090.1"/>
    </source>
</evidence>
<evidence type="ECO:0000313" key="3">
    <source>
        <dbReference type="Proteomes" id="UP000092024"/>
    </source>
</evidence>